<gene>
    <name evidence="2" type="ORF">VHEMI09591</name>
</gene>
<accession>A0A0A1TQB4</accession>
<dbReference type="AlphaFoldDB" id="A0A0A1TQB4"/>
<evidence type="ECO:0000313" key="3">
    <source>
        <dbReference type="Proteomes" id="UP000039046"/>
    </source>
</evidence>
<proteinExistence type="predicted"/>
<organism evidence="2 3">
    <name type="scientific">[Torrubiella] hemipterigena</name>
    <dbReference type="NCBI Taxonomy" id="1531966"/>
    <lineage>
        <taxon>Eukaryota</taxon>
        <taxon>Fungi</taxon>
        <taxon>Dikarya</taxon>
        <taxon>Ascomycota</taxon>
        <taxon>Pezizomycotina</taxon>
        <taxon>Sordariomycetes</taxon>
        <taxon>Hypocreomycetidae</taxon>
        <taxon>Hypocreales</taxon>
        <taxon>Clavicipitaceae</taxon>
        <taxon>Clavicipitaceae incertae sedis</taxon>
        <taxon>'Torrubiella' clade</taxon>
    </lineage>
</organism>
<keyword evidence="1" id="KW-0732">Signal</keyword>
<dbReference type="EMBL" id="CDHN01000006">
    <property type="protein sequence ID" value="CEJ94035.1"/>
    <property type="molecule type" value="Genomic_DNA"/>
</dbReference>
<keyword evidence="3" id="KW-1185">Reference proteome</keyword>
<feature type="chain" id="PRO_5001980051" evidence="1">
    <location>
        <begin position="22"/>
        <end position="239"/>
    </location>
</feature>
<protein>
    <submittedName>
        <fullName evidence="2">Uncharacterized protein</fullName>
    </submittedName>
</protein>
<dbReference type="OrthoDB" id="3518533at2759"/>
<reference evidence="2 3" key="1">
    <citation type="journal article" date="2015" name="Genome Announc.">
        <title>Draft Genome Sequence and Gene Annotation of the Entomopathogenic Fungus Verticillium hemipterigenum.</title>
        <authorList>
            <person name="Horn F."/>
            <person name="Habel A."/>
            <person name="Scharf D.H."/>
            <person name="Dworschak J."/>
            <person name="Brakhage A.A."/>
            <person name="Guthke R."/>
            <person name="Hertweck C."/>
            <person name="Linde J."/>
        </authorList>
    </citation>
    <scope>NUCLEOTIDE SEQUENCE [LARGE SCALE GENOMIC DNA]</scope>
</reference>
<dbReference type="Proteomes" id="UP000039046">
    <property type="component" value="Unassembled WGS sequence"/>
</dbReference>
<evidence type="ECO:0000256" key="1">
    <source>
        <dbReference type="SAM" id="SignalP"/>
    </source>
</evidence>
<sequence length="239" mass="26492">MLFSTFVWGATALVSTAAAEAATKPKLSTSTGFYIRVHVNQKITDGDPYDVDKSYVSLFRQPSDFDRQMAQCSVQDDTDAAIFYLNGTAAEVKANKATLVTDFKHNQPNGAGTIQEPFSLNWYNESTTTSEARVYFTYQYKYGVPGYATISAVRPGVVVIGPQRFYQTFWSHAHHATAVLGRIDVKDGKADDEQYKVVLIPECADLPPPKAPTGSSHKYAVEVQCYEDLDKGDWSIFNI</sequence>
<evidence type="ECO:0000313" key="2">
    <source>
        <dbReference type="EMBL" id="CEJ94035.1"/>
    </source>
</evidence>
<feature type="signal peptide" evidence="1">
    <location>
        <begin position="1"/>
        <end position="21"/>
    </location>
</feature>
<dbReference type="HOGENOM" id="CLU_102302_0_0_1"/>
<name>A0A0A1TQB4_9HYPO</name>